<dbReference type="SUPFAM" id="SSF47413">
    <property type="entry name" value="lambda repressor-like DNA-binding domains"/>
    <property type="match status" value="1"/>
</dbReference>
<sequence length="233" mass="25779">MHRDYDNRNRGARGITNSVIDRGVRFSQTEVMVTHDALLAELQLWVTGGRVTQKEVADELGIPPPRVNEILKHKRRIQQAEMPVLAQFLGLSANPESNVRKIKRIGRVPAGELRQALVDTADTLDVSADLPRDVFALEIDGESMNRLAPYGADVIVDPNDKSLFSGDLYVVGDDEGQFTFKQFLQDPARLVPLSDDPSHKDIPVGTAPINIIGRVVSLSIGANHLRKMVRSRS</sequence>
<dbReference type="EMBL" id="NBBI01000001">
    <property type="protein sequence ID" value="OWK34090.1"/>
    <property type="molecule type" value="Genomic_DNA"/>
</dbReference>
<comment type="caution">
    <text evidence="2">The sequence shown here is derived from an EMBL/GenBank/DDBJ whole genome shotgun (WGS) entry which is preliminary data.</text>
</comment>
<reference evidence="2 3" key="1">
    <citation type="submission" date="2017-03" db="EMBL/GenBank/DDBJ databases">
        <title>Genome sequence of Sphingomonas dokdonensis DSM 21029.</title>
        <authorList>
            <person name="Poehlein A."/>
            <person name="Wuebbeler J.H."/>
            <person name="Steinbuechel A."/>
            <person name="Daniel R."/>
        </authorList>
    </citation>
    <scope>NUCLEOTIDE SEQUENCE [LARGE SCALE GENOMIC DNA]</scope>
    <source>
        <strain evidence="2 3">DSM 21029</strain>
    </source>
</reference>
<accession>A0A245ZWI2</accession>
<evidence type="ECO:0000259" key="1">
    <source>
        <dbReference type="Pfam" id="PF00717"/>
    </source>
</evidence>
<evidence type="ECO:0000313" key="3">
    <source>
        <dbReference type="Proteomes" id="UP000197290"/>
    </source>
</evidence>
<dbReference type="InterPro" id="IPR010982">
    <property type="entry name" value="Lambda_DNA-bd_dom_sf"/>
</dbReference>
<dbReference type="Pfam" id="PF00717">
    <property type="entry name" value="Peptidase_S24"/>
    <property type="match status" value="1"/>
</dbReference>
<proteinExistence type="predicted"/>
<dbReference type="CDD" id="cd06529">
    <property type="entry name" value="S24_LexA-like"/>
    <property type="match status" value="1"/>
</dbReference>
<dbReference type="Gene3D" id="1.10.260.40">
    <property type="entry name" value="lambda repressor-like DNA-binding domains"/>
    <property type="match status" value="1"/>
</dbReference>
<keyword evidence="2" id="KW-0378">Hydrolase</keyword>
<dbReference type="InterPro" id="IPR036286">
    <property type="entry name" value="LexA/Signal_pep-like_sf"/>
</dbReference>
<dbReference type="AlphaFoldDB" id="A0A245ZWI2"/>
<evidence type="ECO:0000313" key="2">
    <source>
        <dbReference type="EMBL" id="OWK34090.1"/>
    </source>
</evidence>
<keyword evidence="3" id="KW-1185">Reference proteome</keyword>
<dbReference type="SUPFAM" id="SSF51306">
    <property type="entry name" value="LexA/Signal peptidase"/>
    <property type="match status" value="1"/>
</dbReference>
<gene>
    <name evidence="2" type="primary">lexA_1</name>
    <name evidence="2" type="ORF">SPDO_09810</name>
</gene>
<dbReference type="Proteomes" id="UP000197290">
    <property type="component" value="Unassembled WGS sequence"/>
</dbReference>
<dbReference type="InterPro" id="IPR039418">
    <property type="entry name" value="LexA-like"/>
</dbReference>
<name>A0A245ZWI2_9SPHN</name>
<protein>
    <submittedName>
        <fullName evidence="2">LexA repressor</fullName>
        <ecNumber evidence="2">3.4.21.88</ecNumber>
    </submittedName>
</protein>
<dbReference type="GO" id="GO:0004252">
    <property type="term" value="F:serine-type endopeptidase activity"/>
    <property type="evidence" value="ECO:0007669"/>
    <property type="project" value="UniProtKB-EC"/>
</dbReference>
<dbReference type="GO" id="GO:0003677">
    <property type="term" value="F:DNA binding"/>
    <property type="evidence" value="ECO:0007669"/>
    <property type="project" value="InterPro"/>
</dbReference>
<dbReference type="InterPro" id="IPR001387">
    <property type="entry name" value="Cro/C1-type_HTH"/>
</dbReference>
<organism evidence="2 3">
    <name type="scientific">Sphingomonas dokdonensis</name>
    <dbReference type="NCBI Taxonomy" id="344880"/>
    <lineage>
        <taxon>Bacteria</taxon>
        <taxon>Pseudomonadati</taxon>
        <taxon>Pseudomonadota</taxon>
        <taxon>Alphaproteobacteria</taxon>
        <taxon>Sphingomonadales</taxon>
        <taxon>Sphingomonadaceae</taxon>
        <taxon>Sphingomonas</taxon>
    </lineage>
</organism>
<dbReference type="InterPro" id="IPR015927">
    <property type="entry name" value="Peptidase_S24_S26A/B/C"/>
</dbReference>
<dbReference type="Gene3D" id="2.10.109.10">
    <property type="entry name" value="Umud Fragment, subunit A"/>
    <property type="match status" value="1"/>
</dbReference>
<dbReference type="EC" id="3.4.21.88" evidence="2"/>
<dbReference type="CDD" id="cd00093">
    <property type="entry name" value="HTH_XRE"/>
    <property type="match status" value="1"/>
</dbReference>
<feature type="domain" description="Peptidase S24/S26A/S26B/S26C" evidence="1">
    <location>
        <begin position="105"/>
        <end position="216"/>
    </location>
</feature>